<evidence type="ECO:0000313" key="2">
    <source>
        <dbReference type="Proteomes" id="UP000004382"/>
    </source>
</evidence>
<comment type="caution">
    <text evidence="1">The sequence shown here is derived from an EMBL/GenBank/DDBJ whole genome shotgun (WGS) entry which is preliminary data.</text>
</comment>
<dbReference type="EMBL" id="AGJK01000026">
    <property type="protein sequence ID" value="EHP93628.1"/>
    <property type="molecule type" value="Genomic_DNA"/>
</dbReference>
<dbReference type="PATRIC" id="fig|882800.3.peg.1438"/>
<accession>H1KFP7</accession>
<dbReference type="RefSeq" id="WP_003598383.1">
    <property type="nucleotide sequence ID" value="NZ_AGJK01000026.1"/>
</dbReference>
<sequence length="121" mass="12729" precursor="true">MDASVLMGLASAVMGMAGGGMGGGYDRGYGPRFDPYAGERYGAVSRRYDDAGFGYGSGPRRDYGRYGYDRGYGVRPQARYAGYGTMVCATMRGSCRTAAAYPGQSCGCQDASGRYVPGTAR</sequence>
<proteinExistence type="predicted"/>
<name>H1KFP7_METEX</name>
<gene>
    <name evidence="1" type="ORF">MetexDRAFT_1459</name>
</gene>
<dbReference type="AlphaFoldDB" id="H1KFP7"/>
<reference evidence="1 2" key="1">
    <citation type="submission" date="2011-09" db="EMBL/GenBank/DDBJ databases">
        <title>The draft genome of Methylobacterium extorquens DSM 13060.</title>
        <authorList>
            <consortium name="US DOE Joint Genome Institute (JGI-PGF)"/>
            <person name="Lucas S."/>
            <person name="Han J."/>
            <person name="Lapidus A."/>
            <person name="Cheng J.-F."/>
            <person name="Goodwin L."/>
            <person name="Pitluck S."/>
            <person name="Peters L."/>
            <person name="Land M.L."/>
            <person name="Hauser L."/>
            <person name="Koskimaki J."/>
            <person name="Halonen O."/>
            <person name="Pirttila A."/>
            <person name="Frank C."/>
            <person name="Woyke T.J."/>
        </authorList>
    </citation>
    <scope>NUCLEOTIDE SEQUENCE [LARGE SCALE GENOMIC DNA]</scope>
    <source>
        <strain evidence="1 2">DSM 13060</strain>
    </source>
</reference>
<organism evidence="1 2">
    <name type="scientific">Methylorubrum extorquens DSM 13060</name>
    <dbReference type="NCBI Taxonomy" id="882800"/>
    <lineage>
        <taxon>Bacteria</taxon>
        <taxon>Pseudomonadati</taxon>
        <taxon>Pseudomonadota</taxon>
        <taxon>Alphaproteobacteria</taxon>
        <taxon>Hyphomicrobiales</taxon>
        <taxon>Methylobacteriaceae</taxon>
        <taxon>Methylorubrum</taxon>
    </lineage>
</organism>
<protein>
    <submittedName>
        <fullName evidence="1">Uncharacterized protein</fullName>
    </submittedName>
</protein>
<dbReference type="Proteomes" id="UP000004382">
    <property type="component" value="Unassembled WGS sequence"/>
</dbReference>
<evidence type="ECO:0000313" key="1">
    <source>
        <dbReference type="EMBL" id="EHP93628.1"/>
    </source>
</evidence>